<evidence type="ECO:0000313" key="3">
    <source>
        <dbReference type="Proteomes" id="UP000424527"/>
    </source>
</evidence>
<reference evidence="2 3" key="1">
    <citation type="submission" date="2019-07" db="EMBL/GenBank/DDBJ databases">
        <title>Chromosome genome assembly for large yellow croaker.</title>
        <authorList>
            <person name="Xiao S."/>
        </authorList>
    </citation>
    <scope>NUCLEOTIDE SEQUENCE [LARGE SCALE GENOMIC DNA]</scope>
    <source>
        <strain evidence="2">JMULYC20181020</strain>
        <tissue evidence="2">Muscle</tissue>
    </source>
</reference>
<name>A0A6G0I2Z3_LARCR</name>
<feature type="compositionally biased region" description="Polar residues" evidence="1">
    <location>
        <begin position="55"/>
        <end position="67"/>
    </location>
</feature>
<evidence type="ECO:0000256" key="1">
    <source>
        <dbReference type="SAM" id="MobiDB-lite"/>
    </source>
</evidence>
<organism evidence="2 3">
    <name type="scientific">Larimichthys crocea</name>
    <name type="common">Large yellow croaker</name>
    <name type="synonym">Pseudosciaena crocea</name>
    <dbReference type="NCBI Taxonomy" id="215358"/>
    <lineage>
        <taxon>Eukaryota</taxon>
        <taxon>Metazoa</taxon>
        <taxon>Chordata</taxon>
        <taxon>Craniata</taxon>
        <taxon>Vertebrata</taxon>
        <taxon>Euteleostomi</taxon>
        <taxon>Actinopterygii</taxon>
        <taxon>Neopterygii</taxon>
        <taxon>Teleostei</taxon>
        <taxon>Neoteleostei</taxon>
        <taxon>Acanthomorphata</taxon>
        <taxon>Eupercaria</taxon>
        <taxon>Sciaenidae</taxon>
        <taxon>Larimichthys</taxon>
    </lineage>
</organism>
<proteinExistence type="predicted"/>
<keyword evidence="3" id="KW-1185">Reference proteome</keyword>
<dbReference type="AlphaFoldDB" id="A0A6G0I2Z3"/>
<dbReference type="EMBL" id="REGW02000015">
    <property type="protein sequence ID" value="KAE8285717.1"/>
    <property type="molecule type" value="Genomic_DNA"/>
</dbReference>
<evidence type="ECO:0000313" key="2">
    <source>
        <dbReference type="EMBL" id="KAE8285717.1"/>
    </source>
</evidence>
<feature type="region of interest" description="Disordered" evidence="1">
    <location>
        <begin position="1"/>
        <end position="75"/>
    </location>
</feature>
<comment type="caution">
    <text evidence="2">The sequence shown here is derived from an EMBL/GenBank/DDBJ whole genome shotgun (WGS) entry which is preliminary data.</text>
</comment>
<accession>A0A6G0I2Z3</accession>
<feature type="compositionally biased region" description="Polar residues" evidence="1">
    <location>
        <begin position="159"/>
        <end position="174"/>
    </location>
</feature>
<gene>
    <name evidence="2" type="ORF">D5F01_LYC15384</name>
</gene>
<feature type="region of interest" description="Disordered" evidence="1">
    <location>
        <begin position="209"/>
        <end position="241"/>
    </location>
</feature>
<feature type="region of interest" description="Disordered" evidence="1">
    <location>
        <begin position="144"/>
        <end position="184"/>
    </location>
</feature>
<dbReference type="Proteomes" id="UP000424527">
    <property type="component" value="Unassembled WGS sequence"/>
</dbReference>
<protein>
    <submittedName>
        <fullName evidence="2">Uncharacterized protein</fullName>
    </submittedName>
</protein>
<feature type="compositionally biased region" description="Polar residues" evidence="1">
    <location>
        <begin position="18"/>
        <end position="31"/>
    </location>
</feature>
<feature type="compositionally biased region" description="Basic and acidic residues" evidence="1">
    <location>
        <begin position="146"/>
        <end position="157"/>
    </location>
</feature>
<feature type="compositionally biased region" description="Polar residues" evidence="1">
    <location>
        <begin position="209"/>
        <end position="219"/>
    </location>
</feature>
<sequence length="272" mass="29949">MVGNPPQTLPPEFRGDVTLSQQNKTTPTTDCKTAKACLDTSNYNHSPELSPPQQPNNAPMSGSALTSSEKEQTKGLRPLNSRLMAAGSSQLRSGQVVSPNDCPVKLCQCSDSSEDWKWQNSGAILDHRLSTRLGNSRLIFPTKPRLFREKSHKDLQRQRVPQLQKNQSFQSAHHSPSKPEDDKWERIKSPLSNLASIVKQQALETTALTGEGNTQTSPVASRKADALSPLAGSQDTHSKHTSAFEYPPYWSVERWPGVPFSRGFNSSCEAAQ</sequence>